<evidence type="ECO:0000259" key="1">
    <source>
        <dbReference type="Pfam" id="PF00892"/>
    </source>
</evidence>
<dbReference type="OrthoDB" id="9810239at2"/>
<dbReference type="Pfam" id="PF00892">
    <property type="entry name" value="EamA"/>
    <property type="match status" value="1"/>
</dbReference>
<dbReference type="InterPro" id="IPR037185">
    <property type="entry name" value="EmrE-like"/>
</dbReference>
<sequence length="226" mass="25799">MAFANFFFFYSVKYIGITITVLIYATCPILTAILESIIYKTKVRKMLYATSLIIIFGLFIAIKDNIKFDEMLNIFFCLIGLICFSIIYIILSNKKQVDRRSVITLCGLMLFFFALPFANIKINLQDFCLLFFMGFFLTSISRLAIGYGAMFILGAEVTLICVLESILAPIWGHIILGEIVNLNMIIGGAISIFAIIFYISMKARYKISYQQIPSINQNKDKKLKRK</sequence>
<organism evidence="2 3">
    <name type="scientific">Campylobacter sputorum subsp. sputorum</name>
    <dbReference type="NCBI Taxonomy" id="32024"/>
    <lineage>
        <taxon>Bacteria</taxon>
        <taxon>Pseudomonadati</taxon>
        <taxon>Campylobacterota</taxon>
        <taxon>Epsilonproteobacteria</taxon>
        <taxon>Campylobacterales</taxon>
        <taxon>Campylobacteraceae</taxon>
        <taxon>Campylobacter</taxon>
    </lineage>
</organism>
<evidence type="ECO:0000313" key="2">
    <source>
        <dbReference type="EMBL" id="SUX09557.1"/>
    </source>
</evidence>
<dbReference type="SUPFAM" id="SSF103481">
    <property type="entry name" value="Multidrug resistance efflux transporter EmrE"/>
    <property type="match status" value="1"/>
</dbReference>
<gene>
    <name evidence="2" type="ORF">NCTC12475_00089</name>
</gene>
<accession>A0A381DHG3</accession>
<dbReference type="GO" id="GO:0016020">
    <property type="term" value="C:membrane"/>
    <property type="evidence" value="ECO:0007669"/>
    <property type="project" value="InterPro"/>
</dbReference>
<protein>
    <submittedName>
        <fullName evidence="2">Carboxylate/amino acid/amine transporter</fullName>
    </submittedName>
</protein>
<reference evidence="2 3" key="1">
    <citation type="submission" date="2018-06" db="EMBL/GenBank/DDBJ databases">
        <authorList>
            <consortium name="Pathogen Informatics"/>
            <person name="Doyle S."/>
        </authorList>
    </citation>
    <scope>NUCLEOTIDE SEQUENCE [LARGE SCALE GENOMIC DNA]</scope>
    <source>
        <strain evidence="2 3">NCTC12475</strain>
    </source>
</reference>
<dbReference type="PANTHER" id="PTHR22911">
    <property type="entry name" value="ACYL-MALONYL CONDENSING ENZYME-RELATED"/>
    <property type="match status" value="1"/>
</dbReference>
<dbReference type="AlphaFoldDB" id="A0A381DHG3"/>
<dbReference type="Proteomes" id="UP000254920">
    <property type="component" value="Unassembled WGS sequence"/>
</dbReference>
<name>A0A381DHG3_9BACT</name>
<dbReference type="EMBL" id="UFVD01000001">
    <property type="protein sequence ID" value="SUX09557.1"/>
    <property type="molecule type" value="Genomic_DNA"/>
</dbReference>
<feature type="domain" description="EamA" evidence="1">
    <location>
        <begin position="2"/>
        <end position="61"/>
    </location>
</feature>
<evidence type="ECO:0000313" key="3">
    <source>
        <dbReference type="Proteomes" id="UP000254920"/>
    </source>
</evidence>
<keyword evidence="3" id="KW-1185">Reference proteome</keyword>
<proteinExistence type="predicted"/>
<dbReference type="InterPro" id="IPR000620">
    <property type="entry name" value="EamA_dom"/>
</dbReference>